<sequence length="4245" mass="457601">TGEVVRPHPHFMLFATQNPAGGAYGGRKALSRAFRNRFVELHFGDIPAAELQRIITDSCGVPPSHAELLVRVYGELTAARARTRIFEAAQGLVTLRDLFRWARRHAATRHELAQHGYMLLAERMRTPEDRAVVRRALERVLLGDTPERPRRIDVDALYSAAAVQRMDEYRCLAGRPLGAAVVWTRAMRRLFVLAALCARHQEPVLLVGATGCGKTTVCQMLAEAQGRRLHVLNCHQGSEASDVIGGQRPVRNRAALVAEAQQTLRAVSQSAADAGRVDTPAGLDALGLPADDARVQHARAQLERAQGLFAWHDGPLVQAMRAGDVFLMDELNLADDSVLERLNSALEPSRTLVLAEQAGGDQAAATVRAHQGFAFMATMNPGGDYGKRELSPALRNRFAEIWAPAAADPRRDADDLQSLLERRLQGSGSGAEANSGEAAQCARAILAFVTWLSAEARLLPEDALSLRDFLCWADFVRQARRVMPAGPAVVHGGCLVLLDALGAQGAAASLALRAGDAAAVKARCVGKLCALVGWDPTAAAAAAADRRLLLGVTPTAALGVDGAELAAMFARRDDGTAGVAPFLVPAGGQAAPASLPFALDAPTTFDNLVRVLRAMQVGKPLLLEGSPGVGKTALVSSLAQLAGHRLVRVNLSDQTDLMDLFGSDLPTASGGFAWCDAPFLQALRQGDWVLLDESNLASQSVLEGLNACLDHRAAVYIAELDREFALAPGFRLFAAQNPLAQGGGRKGLPRSFVNRFTQVFMHELQAADLQAICAQVHAHAAPDTRAMVLRLNQHMHQTALRRQAFLAGAPWEFNLRDVGRLLDALQRRAAAAGHSGFLGPDRLVDVLYVQRMRTPADRQHVRRLFAQAFGRALDAPAPALQMTPAAVQVGGAVLARAPGAGPDASPHVPRLRALHAMLPALEALATCVEMRWPAILVGPAGCGKTALVRWLAAAAGHRLVEFAMNAGVDTSEILGGFEQVDVQRHCTALARLAQRAASMAPLGASSERISRAAHAVVRAAGDRAALCVHVEALAALLEAQQQADAAGELRASARRLAALDAAGRFEWVDGVLVDALEHGHWLLLDHANLCSAAVLDRLNGLLEPNGVLYVSEDPMRTEPVVPHENFRIFMAVDPNHGELSRAMRNRGVEICLLPPGDSQDAAAAVMACDDQRVVARAVGVPEELLVSGDATSVRPEKSLTALVQQAMLVAERVQRGGAVMEEQALDSAAAEDALPVRAPDTVADAAVARAAWQADLLLLQHSAAAAQPQRMLLAALSTLAPGLQETQHLRAVLQALSLSSSSSAAAAAATAQHAMRLLADGAQMMQALAHVRGMIAPAMPMAHPDALHAAPAYLPLNHAVHQALGLMLAAASADTPQQQQQQLSLPLLAAWHAALSETLLLQRERHLSDLTSGEDLDLREHVLQRANIDIAFVQRIFTLLDACAALTDAWETHVCRPPVSPESARILPALVAPVRAVLRAKARIERLVAGSTGGTGGSGGDGWAQGSALAVAFEMLQLALGPLAAATAEQAPEEVRGAAAGLLARSVDALVRDASTWARLWAASHPVTLADPQARALELRLRRHLATADSADSADSASANAMAVEALAMLMATASRKDHRLVVAAVQRFVDSLAAPAAPQHSAGRAADVEQQQQQPPPATVLRQTAELGRWQDLVQHVAAASIASSSSSSTSDSTSTQLSLLVGRTQVDETSPWALVFTRLGWALGDGARGAALWPLLSDLAYQWLAALDRRPAPWRPVATELAWQQAARLDGPSLAAHADVLDQSRALLRELAQYRPAEAAAQDELAAALAMLTPVLCAACPADTQDAQALLGLAGRLLASPGCPEALRQWAARASSVDAALAPAVGSIAQALDALRSSTSDSTRQQLAVFRAVVECAAGQMAASVPRRAVDPAAKARTRWTWLADDIAEAQADLLAYGLVQRSLTGEHGALQTTPATLPFAQRLDALERQQAAIELVHRPEQPEHQQLRSGQPSFSELWQEARNLVDNVLGRARDLAASLADPPSSSAGHATMTAEQFGTLEAAAHAVVATLGQFEARVAGRYFDAFRDVAQLWCTPARLATYGLRRLVDLRRAAVLEQMRGHAELLAHVYRQPVHPAAGPLATIAGQRELLGRLKTLVFFGAGTSGSSPLRTYGRLLETLALRVVLSVHARGLLHADDRARLDAVLADAYEIHRRARDERLRREAEAASLFRSKTTKEQTDEELLAELFPGYEDVFEPAEALQDEQAGEPSFDDLPEDTVALLAACHQHVMLQYGGRGLHREGGVADQHGALVADAQRRAYALAAALYRLRPELARMHGAGLDAELRAANLVSLAQALTPAPGGVSAGVGMTGVYDFYRDAAPSEALLLKPLASAIIARVTFLADEWPDHAVLQQILDMCSRLLALPADTPLAKLLAAVEQLHTRAQDWQAFASRDVSIDELADVARLIVRWRQAELNSWPHLLRAQELAFARRPNELWFGLYAALIADADADADAAADGRAGSLVAAVDHFMQGSPAGEFRARLNMLCAFAVHTRSHADHESLAHVRLANAIDYYAQFAPCIEAQLEGSGKAIRKDLAQYVKISSWKDVNPAALRASAQKTHRHLARCVRRWREALSQPMFQIVQAMQAATVATARVPLVPVVALPLSDAGIDVRCPVSLASLCAAGCVMPWDALDALAVGEEDARAAAALAVSPQIARVLEASPAHMLRLLALMRAASFFGPSAAARPVDALDEFAQQIVGDVSYFQAVETPKHLVKPSARSAKKAASDGDQDKKMKKKNLIKTKRQKEAEEEQEVEYVEDDEERQSLIRRFWGEQRNLRRTRLKDILRGLQDLGLKRAARPVAAATAAAEASSASASASAGSATGDLASVLALPPLDLAAWQQSTSTVAQLHPAAVHLDAPRTLSSWQLANACFFRLCAQTAQLRTAAYAEHSAEVDAKQVLLILGLMDRLSTHVTNDRSHAARLLSQATRWMQASVGSTASPRDSEHAADVGLHALKSRVDCLAALMLQFAVSLRAVADAQGWSKGGARAAALATTLVDAAKAKLAPAAEQLAVVCAALTAIELAGADPQAALAQVCGLQQADQAVQAVSLAVDDVAAAMEQIAADNSTDPWLLAPWTEPIAQACTHVRAVLDESLVAADEPSQKEMAELAGQLATSVMVAWQEISQAQGKYDEAGTETNQWGLRPLELVNRMRLMEHMAHALHLPKVTELSVRLVNMLNGTRGFSPLASLVRSWTTRYSLIVQHVVALYAAWHRSLVHFALTTTAVLTTVIVHGLGTNDIYDSEETTESMQNGMGVGEGSTAGAKNVSDEIEGEDQVEGLQGEEPPEDANEPGTNEDAIEMENDFAGALGDADLETDNEDSDKDDDDDDEENEMDEQMGDVDPTDPTALDEKLWDDEEEDKNAEDDGKNDSKVDSTAKSKKEQTDIVAGEDEDAAEGDQNQGEQADDGDNDSQMSGSDGEMSDSDNNDDDDDELDDGVNRDTFDRMADVEEQGEQLEMPDDLDMDMDDDQASDDEQQDESDDGLDADMHDLPEDEPIERKPDAMDEDEENAQRQDGDEEHVKDDGDEAEQEQEQEQAEGDEADIAGDEGGEEPGSDSDDADKQGEDEEEEDEEGEDDDGRGDNETARNEDDAEENGANKPTEGIDSAMNLDGNDSADPNTTAESNDTLSKPSEAAPQNDRQQEPASSAMQQQQSYMEKSDSQMQQQQQQQEDAQQKRNLNPERTLADVIEKWERRLNLVMREKEEDKQQPEKEEDVAANDAQKQQQQQQDSNDAPEDNDAAVPEGADFEHVNEDEQFDKIALADADEQDFEKQREQQQHQPMDIDEEEDDAADADKGQDDDGDADMKDANDAVDEAAPNAAARPAVAQTAPQQLSAANNDDDNAMEAAQMQQATESAEAQDNDNDDEAASDADADEADQTVVDIVQLREELEQQTAAWRDNQQDSERAMDLWLSYKRLTNDLSLMLTEQLRLVLTPTQATQLRGDYRTGKRLNMKRIIPYIASDFRKDKIWLRRTKPARREYQVMVALDNSRSMAQNAQGVELAYETLALVTSALTQLEAGQLSVVSFGEQVNLLHPFDAVFDNEAGARVLSRFTFADERTDVVQLMDASLQLFDVGATSSSAADLWRLQLVISDGMCHDHPRLLRQVRAAMEKRIMTVFIMLDRSEEEGYDPETQSIMNRMSYTFATGADGKMELKGVRFLDTFPFKYYVVLRDIHGLPSVLAETLRQYFSLVATD</sequence>
<dbReference type="InterPro" id="IPR012099">
    <property type="entry name" value="Midasin"/>
</dbReference>
<feature type="compositionally biased region" description="Acidic residues" evidence="9">
    <location>
        <begin position="3906"/>
        <end position="3925"/>
    </location>
</feature>
<evidence type="ECO:0000256" key="8">
    <source>
        <dbReference type="ARBA" id="ARBA00023242"/>
    </source>
</evidence>
<dbReference type="Gene3D" id="3.40.50.300">
    <property type="entry name" value="P-loop containing nucleotide triphosphate hydrolases"/>
    <property type="match status" value="3"/>
</dbReference>
<feature type="region of interest" description="Disordered" evidence="9">
    <location>
        <begin position="3294"/>
        <end position="3343"/>
    </location>
</feature>
<comment type="subcellular location">
    <subcellularLocation>
        <location evidence="1">Nucleus</location>
        <location evidence="1">Nucleolus</location>
    </subcellularLocation>
    <subcellularLocation>
        <location evidence="2">Nucleus</location>
        <location evidence="2">Nucleoplasm</location>
    </subcellularLocation>
</comment>
<evidence type="ECO:0000256" key="1">
    <source>
        <dbReference type="ARBA" id="ARBA00004604"/>
    </source>
</evidence>
<evidence type="ECO:0000313" key="11">
    <source>
        <dbReference type="EMBL" id="KAJ1723598.1"/>
    </source>
</evidence>
<dbReference type="GO" id="GO:0030687">
    <property type="term" value="C:preribosome, large subunit precursor"/>
    <property type="evidence" value="ECO:0007669"/>
    <property type="project" value="TreeGrafter"/>
</dbReference>
<evidence type="ECO:0000256" key="7">
    <source>
        <dbReference type="ARBA" id="ARBA00023186"/>
    </source>
</evidence>
<feature type="compositionally biased region" description="Basic and acidic residues" evidence="9">
    <location>
        <begin position="3412"/>
        <end position="3432"/>
    </location>
</feature>
<dbReference type="OrthoDB" id="5186at2759"/>
<dbReference type="Proteomes" id="UP001149813">
    <property type="component" value="Unassembled WGS sequence"/>
</dbReference>
<proteinExistence type="inferred from homology"/>
<feature type="region of interest" description="Disordered" evidence="9">
    <location>
        <begin position="3749"/>
        <end position="3925"/>
    </location>
</feature>
<dbReference type="SMART" id="SM00382">
    <property type="entry name" value="AAA"/>
    <property type="match status" value="3"/>
</dbReference>
<feature type="region of interest" description="Disordered" evidence="9">
    <location>
        <begin position="1640"/>
        <end position="1659"/>
    </location>
</feature>
<feature type="non-terminal residue" evidence="11">
    <location>
        <position position="1"/>
    </location>
</feature>
<feature type="compositionally biased region" description="Low complexity" evidence="9">
    <location>
        <begin position="3863"/>
        <end position="3886"/>
    </location>
</feature>
<dbReference type="Pfam" id="PF07728">
    <property type="entry name" value="AAA_5"/>
    <property type="match status" value="5"/>
</dbReference>
<keyword evidence="6" id="KW-0067">ATP-binding</keyword>
<dbReference type="FunFam" id="3.40.50.300:FF:001384">
    <property type="entry name" value="Midasin"/>
    <property type="match status" value="1"/>
</dbReference>
<comment type="similarity">
    <text evidence="3">Belongs to the midasin family.</text>
</comment>
<dbReference type="GO" id="GO:0005524">
    <property type="term" value="F:ATP binding"/>
    <property type="evidence" value="ECO:0007669"/>
    <property type="project" value="UniProtKB-KW"/>
</dbReference>
<dbReference type="SUPFAM" id="SSF53300">
    <property type="entry name" value="vWA-like"/>
    <property type="match status" value="1"/>
</dbReference>
<reference evidence="11" key="1">
    <citation type="submission" date="2022-07" db="EMBL/GenBank/DDBJ databases">
        <title>Phylogenomic reconstructions and comparative analyses of Kickxellomycotina fungi.</title>
        <authorList>
            <person name="Reynolds N.K."/>
            <person name="Stajich J.E."/>
            <person name="Barry K."/>
            <person name="Grigoriev I.V."/>
            <person name="Crous P."/>
            <person name="Smith M.E."/>
        </authorList>
    </citation>
    <scope>NUCLEOTIDE SEQUENCE</scope>
    <source>
        <strain evidence="11">NBRC 32514</strain>
    </source>
</reference>
<evidence type="ECO:0000313" key="12">
    <source>
        <dbReference type="Proteomes" id="UP001149813"/>
    </source>
</evidence>
<dbReference type="PIRSF" id="PIRSF010340">
    <property type="entry name" value="Midasin"/>
    <property type="match status" value="1"/>
</dbReference>
<feature type="compositionally biased region" description="Acidic residues" evidence="9">
    <location>
        <begin position="3497"/>
        <end position="3533"/>
    </location>
</feature>
<dbReference type="GO" id="GO:0005654">
    <property type="term" value="C:nucleoplasm"/>
    <property type="evidence" value="ECO:0007669"/>
    <property type="project" value="UniProtKB-SubCell"/>
</dbReference>
<dbReference type="InterPro" id="IPR040848">
    <property type="entry name" value="AAA_lid_7"/>
</dbReference>
<organism evidence="11 12">
    <name type="scientific">Coemansia erecta</name>
    <dbReference type="NCBI Taxonomy" id="147472"/>
    <lineage>
        <taxon>Eukaryota</taxon>
        <taxon>Fungi</taxon>
        <taxon>Fungi incertae sedis</taxon>
        <taxon>Zoopagomycota</taxon>
        <taxon>Kickxellomycotina</taxon>
        <taxon>Kickxellomycetes</taxon>
        <taxon>Kickxellales</taxon>
        <taxon>Kickxellaceae</taxon>
        <taxon>Coemansia</taxon>
    </lineage>
</organism>
<feature type="compositionally biased region" description="Basic residues" evidence="9">
    <location>
        <begin position="2780"/>
        <end position="2791"/>
    </location>
</feature>
<keyword evidence="5" id="KW-0547">Nucleotide-binding</keyword>
<keyword evidence="7" id="KW-0143">Chaperone</keyword>
<keyword evidence="8" id="KW-0539">Nucleus</keyword>
<feature type="compositionally biased region" description="Low complexity" evidence="9">
    <location>
        <begin position="3691"/>
        <end position="3720"/>
    </location>
</feature>
<dbReference type="InterPro" id="IPR011704">
    <property type="entry name" value="ATPase_dyneun-rel_AAA"/>
</dbReference>
<dbReference type="InterPro" id="IPR036465">
    <property type="entry name" value="vWFA_dom_sf"/>
</dbReference>
<dbReference type="FunFam" id="3.40.50.300:FF:001368">
    <property type="entry name" value="Midasin"/>
    <property type="match status" value="1"/>
</dbReference>
<dbReference type="InterPro" id="IPR027417">
    <property type="entry name" value="P-loop_NTPase"/>
</dbReference>
<dbReference type="InterPro" id="IPR003593">
    <property type="entry name" value="AAA+_ATPase"/>
</dbReference>
<feature type="region of interest" description="Disordered" evidence="9">
    <location>
        <begin position="2761"/>
        <end position="2798"/>
    </location>
</feature>
<feature type="compositionally biased region" description="Low complexity" evidence="9">
    <location>
        <begin position="3893"/>
        <end position="3905"/>
    </location>
</feature>
<feature type="region of interest" description="Disordered" evidence="9">
    <location>
        <begin position="3359"/>
        <end position="3737"/>
    </location>
</feature>
<evidence type="ECO:0000259" key="10">
    <source>
        <dbReference type="PROSITE" id="PS50234"/>
    </source>
</evidence>
<dbReference type="GO" id="GO:0005730">
    <property type="term" value="C:nucleolus"/>
    <property type="evidence" value="ECO:0007669"/>
    <property type="project" value="UniProtKB-SubCell"/>
</dbReference>
<dbReference type="GO" id="GO:0000055">
    <property type="term" value="P:ribosomal large subunit export from nucleus"/>
    <property type="evidence" value="ECO:0007669"/>
    <property type="project" value="TreeGrafter"/>
</dbReference>
<feature type="compositionally biased region" description="Acidic residues" evidence="9">
    <location>
        <begin position="3572"/>
        <end position="3627"/>
    </location>
</feature>
<feature type="domain" description="VWFA" evidence="10">
    <location>
        <begin position="4031"/>
        <end position="4235"/>
    </location>
</feature>
<feature type="compositionally biased region" description="Basic and acidic residues" evidence="9">
    <location>
        <begin position="3558"/>
        <end position="3571"/>
    </location>
</feature>
<comment type="caution">
    <text evidence="11">The sequence shown here is derived from an EMBL/GenBank/DDBJ whole genome shotgun (WGS) entry which is preliminary data.</text>
</comment>
<dbReference type="PANTHER" id="PTHR48103">
    <property type="entry name" value="MIDASIN-RELATED"/>
    <property type="match status" value="1"/>
</dbReference>
<dbReference type="PANTHER" id="PTHR48103:SF2">
    <property type="entry name" value="MIDASIN"/>
    <property type="match status" value="1"/>
</dbReference>
<evidence type="ECO:0000256" key="3">
    <source>
        <dbReference type="ARBA" id="ARBA00007188"/>
    </source>
</evidence>
<feature type="compositionally biased region" description="Basic and acidic residues" evidence="9">
    <location>
        <begin position="3485"/>
        <end position="3496"/>
    </location>
</feature>
<protein>
    <recommendedName>
        <fullName evidence="4">Midasin</fullName>
    </recommendedName>
</protein>
<name>A0A9W8CTW2_9FUNG</name>
<dbReference type="InterPro" id="IPR002035">
    <property type="entry name" value="VWF_A"/>
</dbReference>
<evidence type="ECO:0000256" key="6">
    <source>
        <dbReference type="ARBA" id="ARBA00022840"/>
    </source>
</evidence>
<keyword evidence="12" id="KW-1185">Reference proteome</keyword>
<gene>
    <name evidence="11" type="primary">MDN1_1</name>
    <name evidence="11" type="ORF">LPJ53_002083</name>
</gene>
<evidence type="ECO:0000256" key="9">
    <source>
        <dbReference type="SAM" id="MobiDB-lite"/>
    </source>
</evidence>
<accession>A0A9W8CTW2</accession>
<feature type="compositionally biased region" description="Basic and acidic residues" evidence="9">
    <location>
        <begin position="3534"/>
        <end position="3551"/>
    </location>
</feature>
<dbReference type="GO" id="GO:0016887">
    <property type="term" value="F:ATP hydrolysis activity"/>
    <property type="evidence" value="ECO:0007669"/>
    <property type="project" value="InterPro"/>
</dbReference>
<feature type="compositionally biased region" description="Polar residues" evidence="9">
    <location>
        <begin position="3664"/>
        <end position="3678"/>
    </location>
</feature>
<feature type="compositionally biased region" description="Acidic residues" evidence="9">
    <location>
        <begin position="3468"/>
        <end position="3484"/>
    </location>
</feature>
<feature type="compositionally biased region" description="Acidic residues" evidence="9">
    <location>
        <begin position="3831"/>
        <end position="3840"/>
    </location>
</feature>
<feature type="compositionally biased region" description="Basic and acidic residues" evidence="9">
    <location>
        <begin position="3841"/>
        <end position="3858"/>
    </location>
</feature>
<dbReference type="PROSITE" id="PS50234">
    <property type="entry name" value="VWFA"/>
    <property type="match status" value="1"/>
</dbReference>
<dbReference type="GO" id="GO:0000027">
    <property type="term" value="P:ribosomal large subunit assembly"/>
    <property type="evidence" value="ECO:0007669"/>
    <property type="project" value="InterPro"/>
</dbReference>
<dbReference type="SUPFAM" id="SSF52540">
    <property type="entry name" value="P-loop containing nucleoside triphosphate hydrolases"/>
    <property type="match status" value="4"/>
</dbReference>
<evidence type="ECO:0000256" key="5">
    <source>
        <dbReference type="ARBA" id="ARBA00022741"/>
    </source>
</evidence>
<feature type="compositionally biased region" description="Acidic residues" evidence="9">
    <location>
        <begin position="3360"/>
        <end position="3391"/>
    </location>
</feature>
<feature type="compositionally biased region" description="Basic and acidic residues" evidence="9">
    <location>
        <begin position="3749"/>
        <end position="3759"/>
    </location>
</feature>
<evidence type="ECO:0000256" key="2">
    <source>
        <dbReference type="ARBA" id="ARBA00004642"/>
    </source>
</evidence>
<feature type="compositionally biased region" description="Acidic residues" evidence="9">
    <location>
        <begin position="3401"/>
        <end position="3411"/>
    </location>
</feature>
<evidence type="ECO:0000256" key="4">
    <source>
        <dbReference type="ARBA" id="ARBA00017143"/>
    </source>
</evidence>
<dbReference type="Pfam" id="PF17867">
    <property type="entry name" value="AAA_lid_7"/>
    <property type="match status" value="2"/>
</dbReference>
<feature type="compositionally biased region" description="Basic and acidic residues" evidence="9">
    <location>
        <begin position="3628"/>
        <end position="3637"/>
    </location>
</feature>
<dbReference type="EMBL" id="JANBOJ010000060">
    <property type="protein sequence ID" value="KAJ1723598.1"/>
    <property type="molecule type" value="Genomic_DNA"/>
</dbReference>